<evidence type="ECO:0000313" key="1">
    <source>
        <dbReference type="EMBL" id="CAK9872474.1"/>
    </source>
</evidence>
<name>A0ABP1BB07_9BRYO</name>
<dbReference type="EMBL" id="OZ023704">
    <property type="protein sequence ID" value="CAK9872474.1"/>
    <property type="molecule type" value="Genomic_DNA"/>
</dbReference>
<keyword evidence="2" id="KW-1185">Reference proteome</keyword>
<protein>
    <submittedName>
        <fullName evidence="1">Uncharacterized protein</fullName>
    </submittedName>
</protein>
<reference evidence="1" key="1">
    <citation type="submission" date="2024-03" db="EMBL/GenBank/DDBJ databases">
        <authorList>
            <consortium name="ELIXIR-Norway"/>
            <consortium name="Elixir Norway"/>
        </authorList>
    </citation>
    <scope>NUCLEOTIDE SEQUENCE</scope>
</reference>
<accession>A0ABP1BB07</accession>
<evidence type="ECO:0000313" key="2">
    <source>
        <dbReference type="Proteomes" id="UP001497522"/>
    </source>
</evidence>
<proteinExistence type="predicted"/>
<sequence length="111" mass="12491">MERERDNMNRIFGTQVADPLRAMVTRTPLENARQLTNRYKAFHQDAEVQATEVDKRMAQNKETIGSNLENTLKLQIAEQKLGELSASMAVLGNEAAAAMTTVETQQQRLTL</sequence>
<organism evidence="1 2">
    <name type="scientific">Sphagnum jensenii</name>
    <dbReference type="NCBI Taxonomy" id="128206"/>
    <lineage>
        <taxon>Eukaryota</taxon>
        <taxon>Viridiplantae</taxon>
        <taxon>Streptophyta</taxon>
        <taxon>Embryophyta</taxon>
        <taxon>Bryophyta</taxon>
        <taxon>Sphagnophytina</taxon>
        <taxon>Sphagnopsida</taxon>
        <taxon>Sphagnales</taxon>
        <taxon>Sphagnaceae</taxon>
        <taxon>Sphagnum</taxon>
    </lineage>
</organism>
<dbReference type="Proteomes" id="UP001497522">
    <property type="component" value="Chromosome 3"/>
</dbReference>
<gene>
    <name evidence="1" type="ORF">CSSPJE1EN2_LOCUS15044</name>
</gene>